<evidence type="ECO:0000256" key="1">
    <source>
        <dbReference type="SAM" id="Coils"/>
    </source>
</evidence>
<feature type="coiled-coil region" evidence="1">
    <location>
        <begin position="63"/>
        <end position="217"/>
    </location>
</feature>
<dbReference type="Proteomes" id="UP001162131">
    <property type="component" value="Unassembled WGS sequence"/>
</dbReference>
<dbReference type="AlphaFoldDB" id="A0AAU9J0F2"/>
<evidence type="ECO:0000313" key="3">
    <source>
        <dbReference type="Proteomes" id="UP001162131"/>
    </source>
</evidence>
<protein>
    <submittedName>
        <fullName evidence="2">Uncharacterized protein</fullName>
    </submittedName>
</protein>
<sequence>MKLLLLLISLAIAEYPFRFKPIAPEEHLTDFKSQPLQLQDAISQNIKEMNTASELALKREIILKEREEKLKSYESEIKEEFEEARLKLQKENEELFREKILFENEQAKFQYEVQREKAELSASKQSIQKEQEEILQEKKELQAKISEINNKESAIAQIQMMIKEKEEAISTKENLLRDAEKSLAVEQGKVSQHQVFLKEKLEQIKKYEEETKELIVAKQLELENQSKSIKEQWECMLDEIRKKHSFELSQEQLKVLKETEEKIKNGVEELEKTKSETTKFMQHIDDRKSELDQMILDFTIN</sequence>
<reference evidence="2" key="1">
    <citation type="submission" date="2021-09" db="EMBL/GenBank/DDBJ databases">
        <authorList>
            <consortium name="AG Swart"/>
            <person name="Singh M."/>
            <person name="Singh A."/>
            <person name="Seah K."/>
            <person name="Emmerich C."/>
        </authorList>
    </citation>
    <scope>NUCLEOTIDE SEQUENCE</scope>
    <source>
        <strain evidence="2">ATCC30299</strain>
    </source>
</reference>
<dbReference type="EMBL" id="CAJZBQ010000021">
    <property type="protein sequence ID" value="CAG9318849.1"/>
    <property type="molecule type" value="Genomic_DNA"/>
</dbReference>
<keyword evidence="3" id="KW-1185">Reference proteome</keyword>
<gene>
    <name evidence="2" type="ORF">BSTOLATCC_MIC22211</name>
</gene>
<name>A0AAU9J0F2_9CILI</name>
<proteinExistence type="predicted"/>
<keyword evidence="1" id="KW-0175">Coiled coil</keyword>
<evidence type="ECO:0000313" key="2">
    <source>
        <dbReference type="EMBL" id="CAG9318849.1"/>
    </source>
</evidence>
<organism evidence="2 3">
    <name type="scientific">Blepharisma stoltei</name>
    <dbReference type="NCBI Taxonomy" id="1481888"/>
    <lineage>
        <taxon>Eukaryota</taxon>
        <taxon>Sar</taxon>
        <taxon>Alveolata</taxon>
        <taxon>Ciliophora</taxon>
        <taxon>Postciliodesmatophora</taxon>
        <taxon>Heterotrichea</taxon>
        <taxon>Heterotrichida</taxon>
        <taxon>Blepharismidae</taxon>
        <taxon>Blepharisma</taxon>
    </lineage>
</organism>
<accession>A0AAU9J0F2</accession>
<comment type="caution">
    <text evidence="2">The sequence shown here is derived from an EMBL/GenBank/DDBJ whole genome shotgun (WGS) entry which is preliminary data.</text>
</comment>